<reference evidence="1 2" key="1">
    <citation type="submission" date="2019-02" db="EMBL/GenBank/DDBJ databases">
        <title>Deep-cultivation of Planctomycetes and their phenomic and genomic characterization uncovers novel biology.</title>
        <authorList>
            <person name="Wiegand S."/>
            <person name="Jogler M."/>
            <person name="Boedeker C."/>
            <person name="Pinto D."/>
            <person name="Vollmers J."/>
            <person name="Rivas-Marin E."/>
            <person name="Kohn T."/>
            <person name="Peeters S.H."/>
            <person name="Heuer A."/>
            <person name="Rast P."/>
            <person name="Oberbeckmann S."/>
            <person name="Bunk B."/>
            <person name="Jeske O."/>
            <person name="Meyerdierks A."/>
            <person name="Storesund J.E."/>
            <person name="Kallscheuer N."/>
            <person name="Luecker S."/>
            <person name="Lage O.M."/>
            <person name="Pohl T."/>
            <person name="Merkel B.J."/>
            <person name="Hornburger P."/>
            <person name="Mueller R.-W."/>
            <person name="Bruemmer F."/>
            <person name="Labrenz M."/>
            <person name="Spormann A.M."/>
            <person name="Op den Camp H."/>
            <person name="Overmann J."/>
            <person name="Amann R."/>
            <person name="Jetten M.S.M."/>
            <person name="Mascher T."/>
            <person name="Medema M.H."/>
            <person name="Devos D.P."/>
            <person name="Kaster A.-K."/>
            <person name="Ovreas L."/>
            <person name="Rohde M."/>
            <person name="Galperin M.Y."/>
            <person name="Jogler C."/>
        </authorList>
    </citation>
    <scope>NUCLEOTIDE SEQUENCE [LARGE SCALE GENOMIC DNA]</scope>
    <source>
        <strain evidence="1 2">Pla85_3_4</strain>
    </source>
</reference>
<sequence length="252" mass="27487">MILSPPVVKEVSVGSRVWPGVCSGLLLAALLLADGSGMAMAEDAGPARGTVTGKVVYKTDSARPWRLGRYYLKRTGELAEAVVALSGPLLVQADKEATADQEAKTWVVDQKDFQFTPETTAVQAGDRVKFLNSDKQLHNVQAFHLRQSFNVNMPPGGEHIETLRFAEGIKRPYRLGCVYHSAMQAWIFVFDHPYFAVTAKEGTFTLTNVPPGEYQLDVSHPAGDLRSTQTITVASGAKVEVEVELSPDDLKK</sequence>
<dbReference type="GO" id="GO:0030246">
    <property type="term" value="F:carbohydrate binding"/>
    <property type="evidence" value="ECO:0007669"/>
    <property type="project" value="InterPro"/>
</dbReference>
<organism evidence="1 2">
    <name type="scientific">Lignipirellula cremea</name>
    <dbReference type="NCBI Taxonomy" id="2528010"/>
    <lineage>
        <taxon>Bacteria</taxon>
        <taxon>Pseudomonadati</taxon>
        <taxon>Planctomycetota</taxon>
        <taxon>Planctomycetia</taxon>
        <taxon>Pirellulales</taxon>
        <taxon>Pirellulaceae</taxon>
        <taxon>Lignipirellula</taxon>
    </lineage>
</organism>
<dbReference type="InterPro" id="IPR013784">
    <property type="entry name" value="Carb-bd-like_fold"/>
</dbReference>
<dbReference type="Pfam" id="PF13620">
    <property type="entry name" value="CarboxypepD_reg"/>
    <property type="match status" value="1"/>
</dbReference>
<evidence type="ECO:0008006" key="3">
    <source>
        <dbReference type="Google" id="ProtNLM"/>
    </source>
</evidence>
<dbReference type="Proteomes" id="UP000317648">
    <property type="component" value="Chromosome"/>
</dbReference>
<dbReference type="EMBL" id="CP036433">
    <property type="protein sequence ID" value="QDU92995.1"/>
    <property type="molecule type" value="Genomic_DNA"/>
</dbReference>
<dbReference type="KEGG" id="lcre:Pla8534_07700"/>
<dbReference type="Gene3D" id="2.60.40.420">
    <property type="entry name" value="Cupredoxins - blue copper proteins"/>
    <property type="match status" value="1"/>
</dbReference>
<evidence type="ECO:0000313" key="2">
    <source>
        <dbReference type="Proteomes" id="UP000317648"/>
    </source>
</evidence>
<dbReference type="InterPro" id="IPR008972">
    <property type="entry name" value="Cupredoxin"/>
</dbReference>
<dbReference type="OrthoDB" id="274610at2"/>
<keyword evidence="2" id="KW-1185">Reference proteome</keyword>
<dbReference type="SUPFAM" id="SSF49452">
    <property type="entry name" value="Starch-binding domain-like"/>
    <property type="match status" value="1"/>
</dbReference>
<dbReference type="SUPFAM" id="SSF49503">
    <property type="entry name" value="Cupredoxins"/>
    <property type="match status" value="1"/>
</dbReference>
<dbReference type="RefSeq" id="WP_145049418.1">
    <property type="nucleotide sequence ID" value="NZ_CP036433.1"/>
</dbReference>
<gene>
    <name evidence="1" type="ORF">Pla8534_07700</name>
</gene>
<dbReference type="AlphaFoldDB" id="A0A518DMC7"/>
<evidence type="ECO:0000313" key="1">
    <source>
        <dbReference type="EMBL" id="QDU92995.1"/>
    </source>
</evidence>
<accession>A0A518DMC7</accession>
<protein>
    <recommendedName>
        <fullName evidence="3">Rhamnogalacturonan lyase domain-containing protein</fullName>
    </recommendedName>
</protein>
<name>A0A518DMC7_9BACT</name>
<proteinExistence type="predicted"/>
<dbReference type="Gene3D" id="2.60.40.1120">
    <property type="entry name" value="Carboxypeptidase-like, regulatory domain"/>
    <property type="match status" value="1"/>
</dbReference>